<dbReference type="AlphaFoldDB" id="A0A9W6DDY6"/>
<dbReference type="InterPro" id="IPR018873">
    <property type="entry name" value="KilA-N_DNA-bd_domain"/>
</dbReference>
<comment type="caution">
    <text evidence="2">The sequence shown here is derived from an EMBL/GenBank/DDBJ whole genome shotgun (WGS) entry which is preliminary data.</text>
</comment>
<dbReference type="Pfam" id="PF10543">
    <property type="entry name" value="ORF6N"/>
    <property type="match status" value="1"/>
</dbReference>
<sequence>MNELKLVGKTEVCGIEIPHIEGGFGKGKKCMLAMVIAKLHNKSQNKVNERINENIKRFKIGIDIIDLKDSNFAIRLRDSGLFTQNALNAMKYLWLLSERGYAKLIKIFEDDLSWEKYDQILDEYFEFRNEHIEIKSESLSTVNEAAEILTNVIDEANLSPGIKALTLKTLYKEKANLLLPIEIKSEKQYFDTTQIAKRLGVMSKSGKPATTAISQLIKQLDISEDEKEAFFEGKGKWQGTVYKYADSVIKKVENWLKENNYPALIRGNSQNYHVQYALEVA</sequence>
<evidence type="ECO:0000259" key="1">
    <source>
        <dbReference type="Pfam" id="PF10543"/>
    </source>
</evidence>
<accession>A0A9W6DDY6</accession>
<evidence type="ECO:0000313" key="3">
    <source>
        <dbReference type="Proteomes" id="UP001144256"/>
    </source>
</evidence>
<dbReference type="Proteomes" id="UP001144256">
    <property type="component" value="Unassembled WGS sequence"/>
</dbReference>
<evidence type="ECO:0000313" key="2">
    <source>
        <dbReference type="EMBL" id="GKX27797.1"/>
    </source>
</evidence>
<organism evidence="2 3">
    <name type="scientific">Vallitalea longa</name>
    <dbReference type="NCBI Taxonomy" id="2936439"/>
    <lineage>
        <taxon>Bacteria</taxon>
        <taxon>Bacillati</taxon>
        <taxon>Bacillota</taxon>
        <taxon>Clostridia</taxon>
        <taxon>Lachnospirales</taxon>
        <taxon>Vallitaleaceae</taxon>
        <taxon>Vallitalea</taxon>
    </lineage>
</organism>
<feature type="domain" description="KilA-N DNA-binding" evidence="1">
    <location>
        <begin position="26"/>
        <end position="107"/>
    </location>
</feature>
<protein>
    <recommendedName>
        <fullName evidence="1">KilA-N DNA-binding domain-containing protein</fullName>
    </recommendedName>
</protein>
<dbReference type="RefSeq" id="WP_281811467.1">
    <property type="nucleotide sequence ID" value="NZ_BRLB01000001.1"/>
</dbReference>
<proteinExistence type="predicted"/>
<keyword evidence="3" id="KW-1185">Reference proteome</keyword>
<reference evidence="2" key="1">
    <citation type="submission" date="2022-06" db="EMBL/GenBank/DDBJ databases">
        <title>Vallitalea longa sp. nov., an anaerobic bacterium isolated from marine sediment.</title>
        <authorList>
            <person name="Hirano S."/>
            <person name="Terahara T."/>
            <person name="Mori K."/>
            <person name="Hamada M."/>
            <person name="Matsumoto R."/>
            <person name="Kobayashi T."/>
        </authorList>
    </citation>
    <scope>NUCLEOTIDE SEQUENCE</scope>
    <source>
        <strain evidence="2">SH18-1</strain>
    </source>
</reference>
<name>A0A9W6DDY6_9FIRM</name>
<gene>
    <name evidence="2" type="ORF">SH1V18_02770</name>
</gene>
<dbReference type="EMBL" id="BRLB01000001">
    <property type="protein sequence ID" value="GKX27797.1"/>
    <property type="molecule type" value="Genomic_DNA"/>
</dbReference>